<reference evidence="1" key="4">
    <citation type="submission" date="2025-09" db="UniProtKB">
        <authorList>
            <consortium name="Ensembl"/>
        </authorList>
    </citation>
    <scope>IDENTIFICATION</scope>
    <source>
        <strain evidence="1">C57BL/6J</strain>
    </source>
</reference>
<evidence type="ECO:0000313" key="1">
    <source>
        <dbReference type="Ensembl" id="ENSMUSP00000142209.2"/>
    </source>
</evidence>
<dbReference type="GeneTree" id="ENSGT00390000003710"/>
<dbReference type="Proteomes" id="UP000000589">
    <property type="component" value="Chromosome 9"/>
</dbReference>
<dbReference type="AGR" id="MGI:1913417"/>
<reference evidence="1" key="3">
    <citation type="submission" date="2025-08" db="UniProtKB">
        <authorList>
            <consortium name="Ensembl"/>
        </authorList>
    </citation>
    <scope>IDENTIFICATION</scope>
    <source>
        <strain evidence="1">C57BL/6J</strain>
    </source>
</reference>
<dbReference type="Ensembl" id="ENSMUST00000192801.2">
    <property type="protein sequence ID" value="ENSMUSP00000142209.2"/>
    <property type="gene ID" value="ENSMUSG00000091537.3"/>
</dbReference>
<proteinExistence type="predicted"/>
<evidence type="ECO:0000313" key="2">
    <source>
        <dbReference type="MGI" id="MGI:1913417"/>
    </source>
</evidence>
<dbReference type="SMR" id="A0A0A6YXZ5"/>
<protein>
    <submittedName>
        <fullName evidence="1">Translational machinery associated 7</fullName>
    </submittedName>
</protein>
<name>A0A0A6YXZ5_MOUSE</name>
<reference evidence="1 3" key="2">
    <citation type="journal article" date="2011" name="PLoS Biol.">
        <title>Modernizing reference genome assemblies.</title>
        <authorList>
            <person name="Church D.M."/>
            <person name="Schneider V.A."/>
            <person name="Graves T."/>
            <person name="Auger K."/>
            <person name="Cunningham F."/>
            <person name="Bouk N."/>
            <person name="Chen H.C."/>
            <person name="Agarwala R."/>
            <person name="McLaren W.M."/>
            <person name="Ritchie G.R."/>
            <person name="Albracht D."/>
            <person name="Kremitzki M."/>
            <person name="Rock S."/>
            <person name="Kotkiewicz H."/>
            <person name="Kremitzki C."/>
            <person name="Wollam A."/>
            <person name="Trani L."/>
            <person name="Fulton L."/>
            <person name="Fulton R."/>
            <person name="Matthews L."/>
            <person name="Whitehead S."/>
            <person name="Chow W."/>
            <person name="Torrance J."/>
            <person name="Dunn M."/>
            <person name="Harden G."/>
            <person name="Threadgold G."/>
            <person name="Wood J."/>
            <person name="Collins J."/>
            <person name="Heath P."/>
            <person name="Griffiths G."/>
            <person name="Pelan S."/>
            <person name="Grafham D."/>
            <person name="Eichler E.E."/>
            <person name="Weinstock G."/>
            <person name="Mardis E.R."/>
            <person name="Wilson R.K."/>
            <person name="Howe K."/>
            <person name="Flicek P."/>
            <person name="Hubbard T."/>
        </authorList>
    </citation>
    <scope>NUCLEOTIDE SEQUENCE [LARGE SCALE GENOMIC DNA]</scope>
    <source>
        <strain evidence="1 3">C57BL/6J</strain>
    </source>
</reference>
<reference evidence="1 3" key="1">
    <citation type="journal article" date="2009" name="PLoS Biol.">
        <title>Lineage-specific biology revealed by a finished genome assembly of the mouse.</title>
        <authorList>
            <consortium name="Mouse Genome Sequencing Consortium"/>
            <person name="Church D.M."/>
            <person name="Goodstadt L."/>
            <person name="Hillier L.W."/>
            <person name="Zody M.C."/>
            <person name="Goldstein S."/>
            <person name="She X."/>
            <person name="Bult C.J."/>
            <person name="Agarwala R."/>
            <person name="Cherry J.L."/>
            <person name="DiCuccio M."/>
            <person name="Hlavina W."/>
            <person name="Kapustin Y."/>
            <person name="Meric P."/>
            <person name="Maglott D."/>
            <person name="Birtle Z."/>
            <person name="Marques A.C."/>
            <person name="Graves T."/>
            <person name="Zhou S."/>
            <person name="Teague B."/>
            <person name="Potamousis K."/>
            <person name="Churas C."/>
            <person name="Place M."/>
            <person name="Herschleb J."/>
            <person name="Runnheim R."/>
            <person name="Forrest D."/>
            <person name="Amos-Landgraf J."/>
            <person name="Schwartz D.C."/>
            <person name="Cheng Z."/>
            <person name="Lindblad-Toh K."/>
            <person name="Eichler E.E."/>
            <person name="Ponting C.P."/>
        </authorList>
    </citation>
    <scope>NUCLEOTIDE SEQUENCE [LARGE SCALE GENOMIC DNA]</scope>
    <source>
        <strain evidence="1 3">C57BL/6J</strain>
    </source>
</reference>
<gene>
    <name evidence="1 2" type="primary">Tma7</name>
</gene>
<dbReference type="Antibodypedia" id="45855">
    <property type="antibodies" value="19 antibodies from 12 providers"/>
</dbReference>
<dbReference type="Bgee" id="ENSMUSG00000091537">
    <property type="expression patterns" value="Expressed in layer of retina and 67 other cell types or tissues"/>
</dbReference>
<dbReference type="HOGENOM" id="CLU_3319906_0_0_1"/>
<keyword evidence="3" id="KW-1185">Reference proteome</keyword>
<organism evidence="1 3">
    <name type="scientific">Mus musculus</name>
    <name type="common">Mouse</name>
    <dbReference type="NCBI Taxonomy" id="10090"/>
    <lineage>
        <taxon>Eukaryota</taxon>
        <taxon>Metazoa</taxon>
        <taxon>Chordata</taxon>
        <taxon>Craniata</taxon>
        <taxon>Vertebrata</taxon>
        <taxon>Euteleostomi</taxon>
        <taxon>Mammalia</taxon>
        <taxon>Eutheria</taxon>
        <taxon>Euarchontoglires</taxon>
        <taxon>Glires</taxon>
        <taxon>Rodentia</taxon>
        <taxon>Myomorpha</taxon>
        <taxon>Muroidea</taxon>
        <taxon>Muridae</taxon>
        <taxon>Murinae</taxon>
        <taxon>Mus</taxon>
        <taxon>Mus</taxon>
    </lineage>
</organism>
<evidence type="ECO:0000313" key="3">
    <source>
        <dbReference type="Proteomes" id="UP000000589"/>
    </source>
</evidence>
<dbReference type="VEuPathDB" id="HostDB:ENSMUSG00000091537"/>
<accession>A0A0A6YXZ5</accession>
<dbReference type="AlphaFoldDB" id="A0A0A6YXZ5"/>
<sequence>MSGREAHKSQSYTQAQLKSLLLHEVCRKEEASTWHPCRR</sequence>
<dbReference type="MGI" id="MGI:1913417">
    <property type="gene designation" value="Tma7"/>
</dbReference>
<dbReference type="ExpressionAtlas" id="A0A0A6YXZ5">
    <property type="expression patterns" value="baseline and differential"/>
</dbReference>